<dbReference type="GO" id="GO:0061605">
    <property type="term" value="F:molybdopterin-synthase adenylyltransferase activity"/>
    <property type="evidence" value="ECO:0007669"/>
    <property type="project" value="UniProtKB-EC"/>
</dbReference>
<protein>
    <recommendedName>
        <fullName evidence="10">Molybdopterin-synthase adenylyltransferase</fullName>
        <ecNumber evidence="9">2.7.7.80</ecNumber>
    </recommendedName>
    <alternativeName>
        <fullName evidence="13">MoaD protein adenylase</fullName>
    </alternativeName>
    <alternativeName>
        <fullName evidence="11">Molybdopterin-converting factor subunit 1 adenylase</fullName>
    </alternativeName>
    <alternativeName>
        <fullName evidence="12">Sulfur carrier protein MoaD adenylyltransferase</fullName>
    </alternativeName>
</protein>
<dbReference type="AlphaFoldDB" id="A0A1Q9G728"/>
<dbReference type="InterPro" id="IPR012675">
    <property type="entry name" value="Beta-grasp_dom_sf"/>
</dbReference>
<dbReference type="Pfam" id="PF00899">
    <property type="entry name" value="ThiF"/>
    <property type="match status" value="1"/>
</dbReference>
<sequence>MKTVIKIPSPLRRFTQQSSQVDVEAETVFEAMTLLCEKHPDLQVQLFDDKGQLRNFVNLFLDRVDIKQQSGMATPLRDGCELRIVPAIAGGAGPLPTLSPQEISRYSRHIMLPELGMEGQQRLKAAKILIIGAGGLGSPLCLYLVAAGVGTIGLVDHDIVDETNLQRQILFTLGDVGQPKVDCAKERLLSLNADLDIKCYQEMLTSANALEIIKDYDIVIDGTDNFPTRYLVNDACILLNKPNIYGSIFRFDGQATVFNYQGGPCYRCLYPEPPPPGLVPSCAEGGVLGVLPAMIASIQATEAIKMIIGAGTALSGRLLTYDALGLSFEELSIQKDPQCCLCGSSPTITQLIDYQQFCGISSTPVEVPYQEISAIELKQQLAQEASLVLIDVREPYEREICRIEGSRHIPMSVVAEHMNEFNPEQTLVFHCKVGGRSAKVCQQFIDNGFANVINLKGGILAWIDDVDPSLMKY</sequence>
<proteinExistence type="inferred from homology"/>
<evidence type="ECO:0000256" key="9">
    <source>
        <dbReference type="ARBA" id="ARBA00066884"/>
    </source>
</evidence>
<dbReference type="Proteomes" id="UP000186905">
    <property type="component" value="Unassembled WGS sequence"/>
</dbReference>
<dbReference type="GO" id="GO:0008146">
    <property type="term" value="F:sulfotransferase activity"/>
    <property type="evidence" value="ECO:0007669"/>
    <property type="project" value="TreeGrafter"/>
</dbReference>
<dbReference type="EC" id="2.7.7.80" evidence="9"/>
<comment type="subunit">
    <text evidence="8">Homodimer. Forms a stable heterotetrameric complex of 2 MoeB and 2 MoaD during adenylation of MoaD.</text>
</comment>
<keyword evidence="16" id="KW-1185">Reference proteome</keyword>
<dbReference type="InterPro" id="IPR000594">
    <property type="entry name" value="ThiF_NAD_FAD-bd"/>
</dbReference>
<evidence type="ECO:0000256" key="8">
    <source>
        <dbReference type="ARBA" id="ARBA00063809"/>
    </source>
</evidence>
<dbReference type="NCBIfam" id="NF004281">
    <property type="entry name" value="PRK05690.1"/>
    <property type="match status" value="1"/>
</dbReference>
<dbReference type="InterPro" id="IPR001763">
    <property type="entry name" value="Rhodanese-like_dom"/>
</dbReference>
<dbReference type="InterPro" id="IPR036873">
    <property type="entry name" value="Rhodanese-like_dom_sf"/>
</dbReference>
<keyword evidence="5" id="KW-0067">ATP-binding</keyword>
<dbReference type="GO" id="GO:0008641">
    <property type="term" value="F:ubiquitin-like modifier activating enzyme activity"/>
    <property type="evidence" value="ECO:0007669"/>
    <property type="project" value="InterPro"/>
</dbReference>
<evidence type="ECO:0000256" key="12">
    <source>
        <dbReference type="ARBA" id="ARBA00075328"/>
    </source>
</evidence>
<comment type="caution">
    <text evidence="15">The sequence shown here is derived from an EMBL/GenBank/DDBJ whole genome shotgun (WGS) entry which is preliminary data.</text>
</comment>
<dbReference type="SUPFAM" id="SSF54285">
    <property type="entry name" value="MoaD/ThiS"/>
    <property type="match status" value="1"/>
</dbReference>
<evidence type="ECO:0000256" key="4">
    <source>
        <dbReference type="ARBA" id="ARBA00022741"/>
    </source>
</evidence>
<name>A0A1Q9G728_9GAMM</name>
<comment type="pathway">
    <text evidence="1">Cofactor biosynthesis; molybdopterin biosynthesis.</text>
</comment>
<dbReference type="Gene3D" id="3.40.250.10">
    <property type="entry name" value="Rhodanese-like domain"/>
    <property type="match status" value="1"/>
</dbReference>
<dbReference type="CDD" id="cd00757">
    <property type="entry name" value="ThiF_MoeB_HesA_family"/>
    <property type="match status" value="1"/>
</dbReference>
<gene>
    <name evidence="15" type="ORF">BIT28_11350</name>
</gene>
<dbReference type="GO" id="GO:0004792">
    <property type="term" value="F:thiosulfate-cyanide sulfurtransferase activity"/>
    <property type="evidence" value="ECO:0007669"/>
    <property type="project" value="TreeGrafter"/>
</dbReference>
<dbReference type="InterPro" id="IPR016155">
    <property type="entry name" value="Mopterin_synth/thiamin_S_b"/>
</dbReference>
<evidence type="ECO:0000256" key="13">
    <source>
        <dbReference type="ARBA" id="ARBA00078531"/>
    </source>
</evidence>
<dbReference type="OrthoDB" id="9804286at2"/>
<dbReference type="PANTHER" id="PTHR10953">
    <property type="entry name" value="UBIQUITIN-ACTIVATING ENZYME E1"/>
    <property type="match status" value="1"/>
</dbReference>
<reference evidence="15 16" key="1">
    <citation type="submission" date="2016-09" db="EMBL/GenBank/DDBJ databases">
        <title>Photobacterium proteolyticum sp. nov. a protease producing bacterium isolated from ocean sediments of Laizhou Bay.</title>
        <authorList>
            <person name="Li Y."/>
        </authorList>
    </citation>
    <scope>NUCLEOTIDE SEQUENCE [LARGE SCALE GENOMIC DNA]</scope>
    <source>
        <strain evidence="15 16">13-12</strain>
    </source>
</reference>
<dbReference type="Gene3D" id="3.10.20.30">
    <property type="match status" value="1"/>
</dbReference>
<dbReference type="InterPro" id="IPR003749">
    <property type="entry name" value="ThiS/MoaD-like"/>
</dbReference>
<keyword evidence="4" id="KW-0547">Nucleotide-binding</keyword>
<dbReference type="SMART" id="SM00450">
    <property type="entry name" value="RHOD"/>
    <property type="match status" value="1"/>
</dbReference>
<evidence type="ECO:0000256" key="3">
    <source>
        <dbReference type="ARBA" id="ARBA00022679"/>
    </source>
</evidence>
<evidence type="ECO:0000256" key="2">
    <source>
        <dbReference type="ARBA" id="ARBA00009919"/>
    </source>
</evidence>
<dbReference type="InterPro" id="IPR035985">
    <property type="entry name" value="Ubiquitin-activating_enz"/>
</dbReference>
<dbReference type="SUPFAM" id="SSF69572">
    <property type="entry name" value="Activating enzymes of the ubiquitin-like proteins"/>
    <property type="match status" value="1"/>
</dbReference>
<comment type="function">
    <text evidence="7">Catalyzes the adenylation by ATP of the carboxyl group of the C-terminal glycine of sulfur carrier protein MoaD.</text>
</comment>
<evidence type="ECO:0000256" key="11">
    <source>
        <dbReference type="ARBA" id="ARBA00075110"/>
    </source>
</evidence>
<feature type="domain" description="Rhodanese" evidence="14">
    <location>
        <begin position="383"/>
        <end position="471"/>
    </location>
</feature>
<keyword evidence="3" id="KW-0808">Transferase</keyword>
<evidence type="ECO:0000313" key="15">
    <source>
        <dbReference type="EMBL" id="OLQ70118.1"/>
    </source>
</evidence>
<dbReference type="EMBL" id="MJIL01000099">
    <property type="protein sequence ID" value="OLQ70118.1"/>
    <property type="molecule type" value="Genomic_DNA"/>
</dbReference>
<accession>A0A1Q9G728</accession>
<evidence type="ECO:0000313" key="16">
    <source>
        <dbReference type="Proteomes" id="UP000186905"/>
    </source>
</evidence>
<organism evidence="15 16">
    <name type="scientific">Photobacterium proteolyticum</name>
    <dbReference type="NCBI Taxonomy" id="1903952"/>
    <lineage>
        <taxon>Bacteria</taxon>
        <taxon>Pseudomonadati</taxon>
        <taxon>Pseudomonadota</taxon>
        <taxon>Gammaproteobacteria</taxon>
        <taxon>Vibrionales</taxon>
        <taxon>Vibrionaceae</taxon>
        <taxon>Photobacterium</taxon>
    </lineage>
</organism>
<dbReference type="Pfam" id="PF00581">
    <property type="entry name" value="Rhodanese"/>
    <property type="match status" value="1"/>
</dbReference>
<dbReference type="FunFam" id="3.40.50.720:FF:000033">
    <property type="entry name" value="Adenylyltransferase and sulfurtransferase MOCS3"/>
    <property type="match status" value="1"/>
</dbReference>
<comment type="similarity">
    <text evidence="2">Belongs to the HesA/MoeB/ThiF family.</text>
</comment>
<evidence type="ECO:0000256" key="10">
    <source>
        <dbReference type="ARBA" id="ARBA00073635"/>
    </source>
</evidence>
<dbReference type="PANTHER" id="PTHR10953:SF102">
    <property type="entry name" value="ADENYLYLTRANSFERASE AND SULFURTRANSFERASE MOCS3"/>
    <property type="match status" value="1"/>
</dbReference>
<dbReference type="STRING" id="1903952.BIT28_11350"/>
<evidence type="ECO:0000259" key="14">
    <source>
        <dbReference type="PROSITE" id="PS50206"/>
    </source>
</evidence>
<comment type="catalytic activity">
    <reaction evidence="6">
        <text>[molybdopterin-synthase sulfur-carrier protein]-C-terminal Gly-Gly + ATP + H(+) = [molybdopterin-synthase sulfur-carrier protein]-C-terminal Gly-Gly-AMP + diphosphate</text>
        <dbReference type="Rhea" id="RHEA:43616"/>
        <dbReference type="Rhea" id="RHEA-COMP:12159"/>
        <dbReference type="Rhea" id="RHEA-COMP:12202"/>
        <dbReference type="ChEBI" id="CHEBI:15378"/>
        <dbReference type="ChEBI" id="CHEBI:30616"/>
        <dbReference type="ChEBI" id="CHEBI:33019"/>
        <dbReference type="ChEBI" id="CHEBI:90618"/>
        <dbReference type="ChEBI" id="CHEBI:90778"/>
        <dbReference type="EC" id="2.7.7.80"/>
    </reaction>
</comment>
<evidence type="ECO:0000256" key="7">
    <source>
        <dbReference type="ARBA" id="ARBA00055169"/>
    </source>
</evidence>
<dbReference type="Gene3D" id="3.40.50.720">
    <property type="entry name" value="NAD(P)-binding Rossmann-like Domain"/>
    <property type="match status" value="1"/>
</dbReference>
<evidence type="ECO:0000256" key="6">
    <source>
        <dbReference type="ARBA" id="ARBA00052218"/>
    </source>
</evidence>
<dbReference type="PROSITE" id="PS50206">
    <property type="entry name" value="RHODANESE_3"/>
    <property type="match status" value="1"/>
</dbReference>
<dbReference type="GO" id="GO:0005829">
    <property type="term" value="C:cytosol"/>
    <property type="evidence" value="ECO:0007669"/>
    <property type="project" value="TreeGrafter"/>
</dbReference>
<dbReference type="InterPro" id="IPR045886">
    <property type="entry name" value="ThiF/MoeB/HesA"/>
</dbReference>
<evidence type="ECO:0000256" key="5">
    <source>
        <dbReference type="ARBA" id="ARBA00022840"/>
    </source>
</evidence>
<dbReference type="Pfam" id="PF02597">
    <property type="entry name" value="ThiS"/>
    <property type="match status" value="1"/>
</dbReference>
<evidence type="ECO:0000256" key="1">
    <source>
        <dbReference type="ARBA" id="ARBA00005046"/>
    </source>
</evidence>
<dbReference type="GO" id="GO:0005524">
    <property type="term" value="F:ATP binding"/>
    <property type="evidence" value="ECO:0007669"/>
    <property type="project" value="UniProtKB-KW"/>
</dbReference>